<comment type="similarity">
    <text evidence="1">Belongs to the four-carbon acid sugar kinase family.</text>
</comment>
<dbReference type="Gene3D" id="3.40.50.10840">
    <property type="entry name" value="Putative sugar-binding, N-terminal domain"/>
    <property type="match status" value="1"/>
</dbReference>
<dbReference type="Pfam" id="PF07005">
    <property type="entry name" value="SBD_N"/>
    <property type="match status" value="1"/>
</dbReference>
<organism evidence="15 16">
    <name type="scientific">Klebsiella aerogenes (strain ATCC 13048 / DSM 30053 / CCUG 1429 / JCM 1235 / KCTC 2190 / NBRC 13534 / NCIMB 10102 / NCTC 10006 / CDC 819-56)</name>
    <name type="common">Enterobacter aerogenes</name>
    <dbReference type="NCBI Taxonomy" id="1028307"/>
    <lineage>
        <taxon>Bacteria</taxon>
        <taxon>Pseudomonadati</taxon>
        <taxon>Pseudomonadota</taxon>
        <taxon>Gammaproteobacteria</taxon>
        <taxon>Enterobacterales</taxon>
        <taxon>Enterobacteriaceae</taxon>
        <taxon>Klebsiella/Raoultella group</taxon>
        <taxon>Klebsiella</taxon>
    </lineage>
</organism>
<evidence type="ECO:0000256" key="8">
    <source>
        <dbReference type="ARBA" id="ARBA00036346"/>
    </source>
</evidence>
<evidence type="ECO:0000256" key="3">
    <source>
        <dbReference type="ARBA" id="ARBA00022741"/>
    </source>
</evidence>
<keyword evidence="3" id="KW-0547">Nucleotide-binding</keyword>
<accession>A0A0H3G0H0</accession>
<evidence type="ECO:0000259" key="14">
    <source>
        <dbReference type="Pfam" id="PF17042"/>
    </source>
</evidence>
<keyword evidence="6" id="KW-0119">Carbohydrate metabolism</keyword>
<dbReference type="OrthoDB" id="191465at2"/>
<dbReference type="Pfam" id="PF17042">
    <property type="entry name" value="NBD_C"/>
    <property type="match status" value="1"/>
</dbReference>
<dbReference type="InterPro" id="IPR042213">
    <property type="entry name" value="NBD_C_sf"/>
</dbReference>
<dbReference type="AlphaFoldDB" id="A0A0H3G0H0"/>
<comment type="catalytic activity">
    <reaction evidence="7">
        <text>3-dehydro-L-erythronate + ATP = 3-dehydro-4-O-phospho-L-erythronate + ADP + H(+)</text>
        <dbReference type="Rhea" id="RHEA:52552"/>
        <dbReference type="ChEBI" id="CHEBI:15378"/>
        <dbReference type="ChEBI" id="CHEBI:30616"/>
        <dbReference type="ChEBI" id="CHEBI:136592"/>
        <dbReference type="ChEBI" id="CHEBI:136670"/>
        <dbReference type="ChEBI" id="CHEBI:456216"/>
        <dbReference type="EC" id="2.7.1.217"/>
    </reaction>
</comment>
<sequence>MRAGIIADDFTGATDIASFLANNGIATSLFSGVPGEDYQGDARALVVSLKSRSVSAKESVTLSLNALRWLQQQGCDRFYFKYCSTFDSTIEGNIGPVTDALMDALGVATTVISPALPINGRTVYQGHLFVEDRLLQESGMRNHPVNPMDDSDLRRLMERQSRGTCALINAQILESGEAAVRDALQTLSAAGYRYIALDALNEKHLQIQGQALHDMKLVTGGSGLAAGLARCWANATEPSLPFSVTTPAACTVVLSGSCSMRTQVQVEKYRQQAPALPVDVAGLLDKRWTLDEYCGQIVEWLHQQSDAATAPMVYATTSVAELHNIQQRYGAEPSRLIVEMLFSQLAKQLAQQGVSRFIVAGGETSGAVTQALDIRHFTIGAAVSPGVPWIKADSRPLFLLLKSGNFGDDNFFARAQTAEACA</sequence>
<evidence type="ECO:0000259" key="13">
    <source>
        <dbReference type="Pfam" id="PF07005"/>
    </source>
</evidence>
<feature type="domain" description="Four-carbon acid sugar kinase nucleotide binding" evidence="14">
    <location>
        <begin position="252"/>
        <end position="412"/>
    </location>
</feature>
<evidence type="ECO:0000256" key="5">
    <source>
        <dbReference type="ARBA" id="ARBA00022840"/>
    </source>
</evidence>
<keyword evidence="2" id="KW-0808">Transferase</keyword>
<comment type="catalytic activity">
    <reaction evidence="8">
        <text>3-dehydro-D-erythronate + ATP = 3-dehydro-4-O-phospho-D-erythronate + ADP + H(+)</text>
        <dbReference type="Rhea" id="RHEA:52556"/>
        <dbReference type="ChEBI" id="CHEBI:15378"/>
        <dbReference type="ChEBI" id="CHEBI:30616"/>
        <dbReference type="ChEBI" id="CHEBI:57958"/>
        <dbReference type="ChEBI" id="CHEBI:136593"/>
        <dbReference type="ChEBI" id="CHEBI:456216"/>
        <dbReference type="EC" id="2.7.1.217"/>
    </reaction>
</comment>
<dbReference type="PATRIC" id="fig|1028307.3.peg.3734"/>
<evidence type="ECO:0000256" key="2">
    <source>
        <dbReference type="ARBA" id="ARBA00022679"/>
    </source>
</evidence>
<gene>
    <name evidence="15" type="ordered locus">EAE_18685</name>
</gene>
<name>A0A0H3G0H0_KLEAK</name>
<evidence type="ECO:0000313" key="15">
    <source>
        <dbReference type="EMBL" id="AEG98644.1"/>
    </source>
</evidence>
<dbReference type="InterPro" id="IPR010737">
    <property type="entry name" value="4-carb_acid_sugar_kinase_N"/>
</dbReference>
<reference evidence="15 16" key="1">
    <citation type="journal article" date="2012" name="J. Bacteriol.">
        <title>Complete genome sequence of Enterobacter aerogenes KCTC 2190.</title>
        <authorList>
            <person name="Shin S.H."/>
            <person name="Kim S."/>
            <person name="Kim J.Y."/>
            <person name="Lee S."/>
            <person name="Um Y."/>
            <person name="Oh M.K."/>
            <person name="Kim Y.R."/>
            <person name="Lee J."/>
            <person name="Yang K.S."/>
        </authorList>
    </citation>
    <scope>NUCLEOTIDE SEQUENCE [LARGE SCALE GENOMIC DNA]</scope>
    <source>
        <strain evidence="15 16">KCTC 2190</strain>
    </source>
</reference>
<dbReference type="KEGG" id="eae:EAE_18685"/>
<keyword evidence="4" id="KW-0418">Kinase</keyword>
<dbReference type="GO" id="GO:0005524">
    <property type="term" value="F:ATP binding"/>
    <property type="evidence" value="ECO:0007669"/>
    <property type="project" value="UniProtKB-KW"/>
</dbReference>
<evidence type="ECO:0000256" key="1">
    <source>
        <dbReference type="ARBA" id="ARBA00005715"/>
    </source>
</evidence>
<evidence type="ECO:0000256" key="12">
    <source>
        <dbReference type="ARBA" id="ARBA00041377"/>
    </source>
</evidence>
<dbReference type="NCBIfam" id="NF043035">
    <property type="entry name" value="OxoTetrKin"/>
    <property type="match status" value="1"/>
</dbReference>
<dbReference type="EMBL" id="CP002824">
    <property type="protein sequence ID" value="AEG98644.1"/>
    <property type="molecule type" value="Genomic_DNA"/>
</dbReference>
<dbReference type="Proteomes" id="UP000008881">
    <property type="component" value="Chromosome"/>
</dbReference>
<evidence type="ECO:0000256" key="9">
    <source>
        <dbReference type="ARBA" id="ARBA00037335"/>
    </source>
</evidence>
<evidence type="ECO:0000256" key="7">
    <source>
        <dbReference type="ARBA" id="ARBA00035898"/>
    </source>
</evidence>
<evidence type="ECO:0000256" key="10">
    <source>
        <dbReference type="ARBA" id="ARBA00039095"/>
    </source>
</evidence>
<dbReference type="EC" id="2.7.1.217" evidence="10"/>
<feature type="domain" description="Four-carbon acid sugar kinase N-terminal" evidence="13">
    <location>
        <begin position="4"/>
        <end position="228"/>
    </location>
</feature>
<dbReference type="GO" id="GO:0016301">
    <property type="term" value="F:kinase activity"/>
    <property type="evidence" value="ECO:0007669"/>
    <property type="project" value="UniProtKB-KW"/>
</dbReference>
<evidence type="ECO:0000256" key="11">
    <source>
        <dbReference type="ARBA" id="ARBA00039461"/>
    </source>
</evidence>
<dbReference type="GeneID" id="93311921"/>
<comment type="function">
    <text evidence="9">Catalyzes the ATP-dependent phosphorylation of 3-oxo-tetronate to 3-oxo-tetronate 4-phosphate.</text>
</comment>
<proteinExistence type="inferred from homology"/>
<evidence type="ECO:0000256" key="4">
    <source>
        <dbReference type="ARBA" id="ARBA00022777"/>
    </source>
</evidence>
<keyword evidence="5" id="KW-0067">ATP-binding</keyword>
<evidence type="ECO:0000313" key="16">
    <source>
        <dbReference type="Proteomes" id="UP000008881"/>
    </source>
</evidence>
<evidence type="ECO:0000256" key="6">
    <source>
        <dbReference type="ARBA" id="ARBA00023277"/>
    </source>
</evidence>
<dbReference type="eggNOG" id="COG3395">
    <property type="taxonomic scope" value="Bacteria"/>
</dbReference>
<dbReference type="HOGENOM" id="CLU_029424_1_0_6"/>
<dbReference type="Gene3D" id="3.40.980.20">
    <property type="entry name" value="Four-carbon acid sugar kinase, nucleotide binding domain"/>
    <property type="match status" value="1"/>
</dbReference>
<dbReference type="RefSeq" id="WP_015705334.1">
    <property type="nucleotide sequence ID" value="NC_015663.1"/>
</dbReference>
<dbReference type="InterPro" id="IPR050007">
    <property type="entry name" value="OtnK"/>
</dbReference>
<dbReference type="InterPro" id="IPR037051">
    <property type="entry name" value="4-carb_acid_sugar_kinase_N_sf"/>
</dbReference>
<keyword evidence="16" id="KW-1185">Reference proteome</keyword>
<dbReference type="InterPro" id="IPR031475">
    <property type="entry name" value="NBD_C"/>
</dbReference>
<protein>
    <recommendedName>
        <fullName evidence="11">3-oxo-tetronate kinase</fullName>
        <ecNumber evidence="10">2.7.1.217</ecNumber>
    </recommendedName>
    <alternativeName>
        <fullName evidence="12">3-dehydrotetronate 4-kinase</fullName>
    </alternativeName>
</protein>
<dbReference type="SUPFAM" id="SSF142764">
    <property type="entry name" value="YgbK-like"/>
    <property type="match status" value="1"/>
</dbReference>